<evidence type="ECO:0000313" key="1">
    <source>
        <dbReference type="EMBL" id="KAI8029470.1"/>
    </source>
</evidence>
<gene>
    <name evidence="1" type="ORF">LOK49_LG01G02323</name>
</gene>
<dbReference type="EMBL" id="CM045758">
    <property type="protein sequence ID" value="KAI8029470.1"/>
    <property type="molecule type" value="Genomic_DNA"/>
</dbReference>
<sequence>MPTFISTVEIGEDSFLGQAAKSNKAADMNAAKVAYFCLQFSRLRLQLMGKSMSPEFFPTIKEAKHVTAKVAWESLSPNEVTEDDLPVYNNLLQEVCQKKGFVVLKYERTISDPPYMPTFISTVEIEEGSFLGQAAKSKKAAYMNATKVAYFCLQ</sequence>
<dbReference type="Proteomes" id="UP001060215">
    <property type="component" value="Chromosome 1"/>
</dbReference>
<comment type="caution">
    <text evidence="1">The sequence shown here is derived from an EMBL/GenBank/DDBJ whole genome shotgun (WGS) entry which is preliminary data.</text>
</comment>
<reference evidence="1 2" key="1">
    <citation type="journal article" date="2022" name="Plant J.">
        <title>Chromosome-level genome of Camellia lanceoleosa provides a valuable resource for understanding genome evolution and self-incompatibility.</title>
        <authorList>
            <person name="Gong W."/>
            <person name="Xiao S."/>
            <person name="Wang L."/>
            <person name="Liao Z."/>
            <person name="Chang Y."/>
            <person name="Mo W."/>
            <person name="Hu G."/>
            <person name="Li W."/>
            <person name="Zhao G."/>
            <person name="Zhu H."/>
            <person name="Hu X."/>
            <person name="Ji K."/>
            <person name="Xiang X."/>
            <person name="Song Q."/>
            <person name="Yuan D."/>
            <person name="Jin S."/>
            <person name="Zhang L."/>
        </authorList>
    </citation>
    <scope>NUCLEOTIDE SEQUENCE [LARGE SCALE GENOMIC DNA]</scope>
    <source>
        <strain evidence="1">SQ_2022a</strain>
    </source>
</reference>
<organism evidence="1 2">
    <name type="scientific">Camellia lanceoleosa</name>
    <dbReference type="NCBI Taxonomy" id="1840588"/>
    <lineage>
        <taxon>Eukaryota</taxon>
        <taxon>Viridiplantae</taxon>
        <taxon>Streptophyta</taxon>
        <taxon>Embryophyta</taxon>
        <taxon>Tracheophyta</taxon>
        <taxon>Spermatophyta</taxon>
        <taxon>Magnoliopsida</taxon>
        <taxon>eudicotyledons</taxon>
        <taxon>Gunneridae</taxon>
        <taxon>Pentapetalae</taxon>
        <taxon>asterids</taxon>
        <taxon>Ericales</taxon>
        <taxon>Theaceae</taxon>
        <taxon>Camellia</taxon>
    </lineage>
</organism>
<proteinExistence type="predicted"/>
<protein>
    <submittedName>
        <fullName evidence="1">Double-stranded RNA-binding protein 4</fullName>
    </submittedName>
</protein>
<accession>A0ACC0IUZ6</accession>
<keyword evidence="2" id="KW-1185">Reference proteome</keyword>
<evidence type="ECO:0000313" key="2">
    <source>
        <dbReference type="Proteomes" id="UP001060215"/>
    </source>
</evidence>
<name>A0ACC0IUZ6_9ERIC</name>